<evidence type="ECO:0000313" key="1">
    <source>
        <dbReference type="EMBL" id="CAG8675621.1"/>
    </source>
</evidence>
<dbReference type="Proteomes" id="UP000789375">
    <property type="component" value="Unassembled WGS sequence"/>
</dbReference>
<accession>A0A9N9HF47</accession>
<reference evidence="1" key="1">
    <citation type="submission" date="2021-06" db="EMBL/GenBank/DDBJ databases">
        <authorList>
            <person name="Kallberg Y."/>
            <person name="Tangrot J."/>
            <person name="Rosling A."/>
        </authorList>
    </citation>
    <scope>NUCLEOTIDE SEQUENCE</scope>
    <source>
        <strain evidence="1">87-6 pot B 2015</strain>
    </source>
</reference>
<gene>
    <name evidence="1" type="ORF">FMOSSE_LOCUS12629</name>
</gene>
<name>A0A9N9HF47_FUNMO</name>
<evidence type="ECO:0000313" key="2">
    <source>
        <dbReference type="Proteomes" id="UP000789375"/>
    </source>
</evidence>
<dbReference type="EMBL" id="CAJVPP010006233">
    <property type="protein sequence ID" value="CAG8675621.1"/>
    <property type="molecule type" value="Genomic_DNA"/>
</dbReference>
<protein>
    <submittedName>
        <fullName evidence="1">4191_t:CDS:1</fullName>
    </submittedName>
</protein>
<keyword evidence="2" id="KW-1185">Reference proteome</keyword>
<proteinExistence type="predicted"/>
<organism evidence="1 2">
    <name type="scientific">Funneliformis mosseae</name>
    <name type="common">Endomycorrhizal fungus</name>
    <name type="synonym">Glomus mosseae</name>
    <dbReference type="NCBI Taxonomy" id="27381"/>
    <lineage>
        <taxon>Eukaryota</taxon>
        <taxon>Fungi</taxon>
        <taxon>Fungi incertae sedis</taxon>
        <taxon>Mucoromycota</taxon>
        <taxon>Glomeromycotina</taxon>
        <taxon>Glomeromycetes</taxon>
        <taxon>Glomerales</taxon>
        <taxon>Glomeraceae</taxon>
        <taxon>Funneliformis</taxon>
    </lineage>
</organism>
<sequence>MHKGLAILLRGRKREYRFAKLEKDAQWYNERASLLKKSCNVKTSLTIELAFTPATSHNNFAQALADIFVFFKTNYVSLLATAMTDLNSTLLQV</sequence>
<dbReference type="AlphaFoldDB" id="A0A9N9HF47"/>
<comment type="caution">
    <text evidence="1">The sequence shown here is derived from an EMBL/GenBank/DDBJ whole genome shotgun (WGS) entry which is preliminary data.</text>
</comment>